<feature type="compositionally biased region" description="Pro residues" evidence="2">
    <location>
        <begin position="78"/>
        <end position="89"/>
    </location>
</feature>
<organism evidence="4 5">
    <name type="scientific">Euplotes crassus</name>
    <dbReference type="NCBI Taxonomy" id="5936"/>
    <lineage>
        <taxon>Eukaryota</taxon>
        <taxon>Sar</taxon>
        <taxon>Alveolata</taxon>
        <taxon>Ciliophora</taxon>
        <taxon>Intramacronucleata</taxon>
        <taxon>Spirotrichea</taxon>
        <taxon>Hypotrichia</taxon>
        <taxon>Euplotida</taxon>
        <taxon>Euplotidae</taxon>
        <taxon>Moneuplotes</taxon>
    </lineage>
</organism>
<dbReference type="Pfam" id="PF24883">
    <property type="entry name" value="NPHP3_N"/>
    <property type="match status" value="1"/>
</dbReference>
<sequence>MLFIGQRMEEVLLFWKIKTCMCSYKKPINNSKRDNHFENALNLKPESNTSVRSNCDDNGSKRNGECSSPNSKGDHLLPPTPPTNKPPIVPRHKRQSSGSLALYSTNNFGSLQVRSFSKLNTLKGTEESQKELISPKNSPKNSQPSTTQKGFNLLARSDSKAGWGSLFKLQMEYADYVINTLDEFLTVAGFEIYSDEGEEVHLKVKSTNKVIKVRRDLFTKYSTPDSSRIEDEPVDSSIMVKAENVIEKLASLKQSTAINPRLSKRDSHQANLALNLASQIEKASEVQGANTCSPIKKQPPIEIGSIEEENDEDNFADVFNGLEKMSNNSTLFDDFDDDDIPPPLPGTKNLVKNSTNKSLSKPLEERGQVNSPQKLGKNISEIISESKDTRGSSGSINDLFSAKKLSDIPKNIKKGPDFEFREKRMTVNVANPGKIFDPYIIIAQLKEELRLKNDELQRISLKMNNFKRGSDYSDLNFTTNEINSTSSYHLAFLFASPLVRKLNSNLEMIMQLDYQNEIIGIEKHLSDVKHEINYKVDVATQSNFRSVIVDAPFALHFTGHGIPNDKKALGPAHMQFKDKGNILLLEDECGMADYLFEKDLKKLVDMTKARKEFSFHYEVVFLSSCYSELTSAIFLNSGARHVICIQKDKTISDKASLRFSKVFYETLFAKKYSVCKAFKIAKDDIRTLINATEANKFLILINENANKNKKHKCFPISKLKDGNLTKIGKMPLFDSVPSIVENFRGRQQEMCEVISILRKNRLVNVLGPPGIGKTSLSRNLCNHLKDRNRFQDGIIYLGLRGCESAQMFVTRLSLSIQASATQKEDNVLSLEKYTTFNTSEDSQARNKENEEMIKAIIIKILRNREVLIVLDNCEDPLEDDCDRFVSQIDHLLYECPRVKILLTSRKYINKLEHNHETPYHLYSLTPQASLKLLLEKAPREIKNKEIEELLNYKIPANHAIHQHLPTMDNSDVSLSNHPFTLLLGGHPQAISLAAPMLETQSLTELFEELLKSNILDSLGYGGKQSYASLRLSLEVSINKMKKTNQQALDLFMFIGLLPGGISQPELNSLYGGLGFKSQKETLIRASLLVYKRKENALTLLPFMNARAFELLEEDEVKKKQLHLRCCKFYKDFCIRYIKKMNDNDFSLNELVEREANIWACIYRAVNRKKDNNEFDEEEDSDVLPITSMNDDYLLNLSHEQLIPTTNLMGDKKYPNLQVIHEADDVSGLEEESFVQTDEESFVDQSYGDSSNPEEPRAALEKCFTSSGTKVSGETSLMRKKSRALQKKISSYAKKEYLGSMTRLNSEKHQFHALGTLKQSSGEFKARTQSYQDEEMLAVYYISIVIRLCKFSDGFKAIHEYKKKENISKRALAHILKLRGVLTLLKEKKEYKEAINFFNESLQLFHKIGSSKGRAICRLALVRCNFELELSKEPKDRKLSTVLSSAEKASNLFEKICHKEGQQRAQHYINEIKKAIDGEVDTKFAKFVKFKTFKKNHIDSAKADDAFLEKQMLNNEDIRLFIDVINQDDDDKDKYRRITSINISRSRSRLKSDSKKPIKYSHTPSNLTLSVNTLTFKNKKVQIKKRMKHSYSKSITDNSNNLLPYKLNKERMKSRIRKNLLRPLSNIE</sequence>
<feature type="compositionally biased region" description="Polar residues" evidence="2">
    <location>
        <begin position="350"/>
        <end position="359"/>
    </location>
</feature>
<dbReference type="InterPro" id="IPR027417">
    <property type="entry name" value="P-loop_NTPase"/>
</dbReference>
<feature type="region of interest" description="Disordered" evidence="2">
    <location>
        <begin position="285"/>
        <end position="309"/>
    </location>
</feature>
<reference evidence="4" key="1">
    <citation type="submission" date="2023-07" db="EMBL/GenBank/DDBJ databases">
        <authorList>
            <consortium name="AG Swart"/>
            <person name="Singh M."/>
            <person name="Singh A."/>
            <person name="Seah K."/>
            <person name="Emmerich C."/>
        </authorList>
    </citation>
    <scope>NUCLEOTIDE SEQUENCE</scope>
    <source>
        <strain evidence="4">DP1</strain>
    </source>
</reference>
<evidence type="ECO:0000259" key="3">
    <source>
        <dbReference type="Pfam" id="PF24883"/>
    </source>
</evidence>
<comment type="caution">
    <text evidence="4">The sequence shown here is derived from an EMBL/GenBank/DDBJ whole genome shotgun (WGS) entry which is preliminary data.</text>
</comment>
<dbReference type="Proteomes" id="UP001295684">
    <property type="component" value="Unassembled WGS sequence"/>
</dbReference>
<keyword evidence="1" id="KW-0677">Repeat</keyword>
<protein>
    <recommendedName>
        <fullName evidence="3">Nephrocystin 3-like N-terminal domain-containing protein</fullName>
    </recommendedName>
</protein>
<accession>A0AAD2D7C6</accession>
<feature type="domain" description="Nephrocystin 3-like N-terminal" evidence="3">
    <location>
        <begin position="758"/>
        <end position="905"/>
    </location>
</feature>
<dbReference type="PANTHER" id="PTHR47691">
    <property type="entry name" value="REGULATOR-RELATED"/>
    <property type="match status" value="1"/>
</dbReference>
<evidence type="ECO:0000313" key="5">
    <source>
        <dbReference type="Proteomes" id="UP001295684"/>
    </source>
</evidence>
<feature type="region of interest" description="Disordered" evidence="2">
    <location>
        <begin position="127"/>
        <end position="148"/>
    </location>
</feature>
<dbReference type="GO" id="GO:0043531">
    <property type="term" value="F:ADP binding"/>
    <property type="evidence" value="ECO:0007669"/>
    <property type="project" value="InterPro"/>
</dbReference>
<dbReference type="Gene3D" id="3.40.50.300">
    <property type="entry name" value="P-loop containing nucleotide triphosphate hydrolases"/>
    <property type="match status" value="1"/>
</dbReference>
<dbReference type="SUPFAM" id="SSF52540">
    <property type="entry name" value="P-loop containing nucleoside triphosphate hydrolases"/>
    <property type="match status" value="1"/>
</dbReference>
<feature type="region of interest" description="Disordered" evidence="2">
    <location>
        <begin position="336"/>
        <end position="377"/>
    </location>
</feature>
<feature type="region of interest" description="Disordered" evidence="2">
    <location>
        <begin position="43"/>
        <end position="96"/>
    </location>
</feature>
<proteinExistence type="predicted"/>
<gene>
    <name evidence="4" type="ORF">ECRASSUSDP1_LOCUS25478</name>
</gene>
<keyword evidence="5" id="KW-1185">Reference proteome</keyword>
<name>A0AAD2D7C6_EUPCR</name>
<evidence type="ECO:0000256" key="1">
    <source>
        <dbReference type="ARBA" id="ARBA00022737"/>
    </source>
</evidence>
<evidence type="ECO:0000256" key="2">
    <source>
        <dbReference type="SAM" id="MobiDB-lite"/>
    </source>
</evidence>
<dbReference type="InterPro" id="IPR056884">
    <property type="entry name" value="NPHP3-like_N"/>
</dbReference>
<feature type="compositionally biased region" description="Low complexity" evidence="2">
    <location>
        <begin position="134"/>
        <end position="145"/>
    </location>
</feature>
<evidence type="ECO:0000313" key="4">
    <source>
        <dbReference type="EMBL" id="CAI2383959.1"/>
    </source>
</evidence>
<feature type="compositionally biased region" description="Basic and acidic residues" evidence="2">
    <location>
        <begin position="54"/>
        <end position="64"/>
    </location>
</feature>
<dbReference type="PANTHER" id="PTHR47691:SF3">
    <property type="entry name" value="HTH-TYPE TRANSCRIPTIONAL REGULATOR RV0890C-RELATED"/>
    <property type="match status" value="1"/>
</dbReference>
<dbReference type="EMBL" id="CAMPGE010026265">
    <property type="protein sequence ID" value="CAI2383959.1"/>
    <property type="molecule type" value="Genomic_DNA"/>
</dbReference>